<keyword evidence="7 9" id="KW-0472">Membrane</keyword>
<proteinExistence type="inferred from homology"/>
<feature type="transmembrane region" description="Helical" evidence="9">
    <location>
        <begin position="752"/>
        <end position="773"/>
    </location>
</feature>
<feature type="transmembrane region" description="Helical" evidence="9">
    <location>
        <begin position="634"/>
        <end position="651"/>
    </location>
</feature>
<dbReference type="GO" id="GO:0046961">
    <property type="term" value="F:proton-transporting ATPase activity, rotational mechanism"/>
    <property type="evidence" value="ECO:0007669"/>
    <property type="project" value="InterPro"/>
</dbReference>
<dbReference type="OrthoDB" id="62853at2759"/>
<reference evidence="11" key="2">
    <citation type="journal article" date="2022" name="Hortic Res">
        <title>The genome of Dioscorea zingiberensis sheds light on the biosynthesis, origin and evolution of the medicinally important diosgenin saponins.</title>
        <authorList>
            <person name="Li Y."/>
            <person name="Tan C."/>
            <person name="Li Z."/>
            <person name="Guo J."/>
            <person name="Li S."/>
            <person name="Chen X."/>
            <person name="Wang C."/>
            <person name="Dai X."/>
            <person name="Yang H."/>
            <person name="Song W."/>
            <person name="Hou L."/>
            <person name="Xu J."/>
            <person name="Tong Z."/>
            <person name="Xu A."/>
            <person name="Yuan X."/>
            <person name="Wang W."/>
            <person name="Yang Q."/>
            <person name="Chen L."/>
            <person name="Sun Z."/>
            <person name="Wang K."/>
            <person name="Pan B."/>
            <person name="Chen J."/>
            <person name="Bao Y."/>
            <person name="Liu F."/>
            <person name="Qi X."/>
            <person name="Gang D.R."/>
            <person name="Wen J."/>
            <person name="Li J."/>
        </authorList>
    </citation>
    <scope>NUCLEOTIDE SEQUENCE</scope>
    <source>
        <strain evidence="11">Dzin_1.0</strain>
    </source>
</reference>
<name>A0A9D5DA80_9LILI</name>
<dbReference type="GO" id="GO:0016471">
    <property type="term" value="C:vacuolar proton-transporting V-type ATPase complex"/>
    <property type="evidence" value="ECO:0007669"/>
    <property type="project" value="TreeGrafter"/>
</dbReference>
<evidence type="ECO:0000256" key="6">
    <source>
        <dbReference type="ARBA" id="ARBA00023065"/>
    </source>
</evidence>
<evidence type="ECO:0000256" key="7">
    <source>
        <dbReference type="ARBA" id="ARBA00023136"/>
    </source>
</evidence>
<comment type="subcellular location">
    <subcellularLocation>
        <location evidence="1">Membrane</location>
        <topology evidence="1">Multi-pass membrane protein</topology>
    </subcellularLocation>
</comment>
<feature type="compositionally biased region" description="Basic and acidic residues" evidence="8">
    <location>
        <begin position="1629"/>
        <end position="1638"/>
    </location>
</feature>
<dbReference type="GO" id="GO:0033179">
    <property type="term" value="C:proton-transporting V-type ATPase, V0 domain"/>
    <property type="evidence" value="ECO:0007669"/>
    <property type="project" value="InterPro"/>
</dbReference>
<feature type="transmembrane region" description="Helical" evidence="9">
    <location>
        <begin position="419"/>
        <end position="443"/>
    </location>
</feature>
<dbReference type="GO" id="GO:0051117">
    <property type="term" value="F:ATPase binding"/>
    <property type="evidence" value="ECO:0007669"/>
    <property type="project" value="TreeGrafter"/>
</dbReference>
<dbReference type="GO" id="GO:0007035">
    <property type="term" value="P:vacuolar acidification"/>
    <property type="evidence" value="ECO:0007669"/>
    <property type="project" value="TreeGrafter"/>
</dbReference>
<evidence type="ECO:0000256" key="4">
    <source>
        <dbReference type="ARBA" id="ARBA00022692"/>
    </source>
</evidence>
<feature type="region of interest" description="Disordered" evidence="8">
    <location>
        <begin position="2280"/>
        <end position="2326"/>
    </location>
</feature>
<feature type="compositionally biased region" description="Basic residues" evidence="8">
    <location>
        <begin position="2288"/>
        <end position="2303"/>
    </location>
</feature>
<comment type="caution">
    <text evidence="11">The sequence shown here is derived from an EMBL/GenBank/DDBJ whole genome shotgun (WGS) entry which is preliminary data.</text>
</comment>
<evidence type="ECO:0000256" key="3">
    <source>
        <dbReference type="ARBA" id="ARBA00022448"/>
    </source>
</evidence>
<evidence type="ECO:0000256" key="5">
    <source>
        <dbReference type="ARBA" id="ARBA00022989"/>
    </source>
</evidence>
<dbReference type="PANTHER" id="PTHR11629">
    <property type="entry name" value="VACUOLAR PROTON ATPASES"/>
    <property type="match status" value="1"/>
</dbReference>
<organism evidence="11 12">
    <name type="scientific">Dioscorea zingiberensis</name>
    <dbReference type="NCBI Taxonomy" id="325984"/>
    <lineage>
        <taxon>Eukaryota</taxon>
        <taxon>Viridiplantae</taxon>
        <taxon>Streptophyta</taxon>
        <taxon>Embryophyta</taxon>
        <taxon>Tracheophyta</taxon>
        <taxon>Spermatophyta</taxon>
        <taxon>Magnoliopsida</taxon>
        <taxon>Liliopsida</taxon>
        <taxon>Dioscoreales</taxon>
        <taxon>Dioscoreaceae</taxon>
        <taxon>Dioscorea</taxon>
    </lineage>
</organism>
<keyword evidence="6" id="KW-0406">Ion transport</keyword>
<evidence type="ECO:0000256" key="9">
    <source>
        <dbReference type="SAM" id="Phobius"/>
    </source>
</evidence>
<evidence type="ECO:0000313" key="12">
    <source>
        <dbReference type="Proteomes" id="UP001085076"/>
    </source>
</evidence>
<dbReference type="Proteomes" id="UP001085076">
    <property type="component" value="Miscellaneous, Linkage group lg01"/>
</dbReference>
<feature type="region of interest" description="Disordered" evidence="8">
    <location>
        <begin position="1625"/>
        <end position="1662"/>
    </location>
</feature>
<evidence type="ECO:0000256" key="8">
    <source>
        <dbReference type="SAM" id="MobiDB-lite"/>
    </source>
</evidence>
<feature type="compositionally biased region" description="Basic and acidic residues" evidence="8">
    <location>
        <begin position="2947"/>
        <end position="2957"/>
    </location>
</feature>
<feature type="region of interest" description="Disordered" evidence="8">
    <location>
        <begin position="2884"/>
        <end position="3053"/>
    </location>
</feature>
<feature type="domain" description="PWWP" evidence="10">
    <location>
        <begin position="1814"/>
        <end position="1875"/>
    </location>
</feature>
<evidence type="ECO:0000256" key="1">
    <source>
        <dbReference type="ARBA" id="ARBA00004141"/>
    </source>
</evidence>
<dbReference type="SUPFAM" id="SSF63748">
    <property type="entry name" value="Tudor/PWWP/MBT"/>
    <property type="match status" value="1"/>
</dbReference>
<keyword evidence="3" id="KW-0813">Transport</keyword>
<accession>A0A9D5DA80</accession>
<evidence type="ECO:0000256" key="2">
    <source>
        <dbReference type="ARBA" id="ARBA00009904"/>
    </source>
</evidence>
<keyword evidence="12" id="KW-1185">Reference proteome</keyword>
<feature type="region of interest" description="Disordered" evidence="8">
    <location>
        <begin position="2693"/>
        <end position="2717"/>
    </location>
</feature>
<dbReference type="Gene3D" id="2.30.30.140">
    <property type="match status" value="1"/>
</dbReference>
<keyword evidence="5 9" id="KW-1133">Transmembrane helix</keyword>
<feature type="compositionally biased region" description="Basic and acidic residues" evidence="8">
    <location>
        <begin position="2063"/>
        <end position="2074"/>
    </location>
</feature>
<feature type="compositionally biased region" description="Basic and acidic residues" evidence="8">
    <location>
        <begin position="2556"/>
        <end position="2576"/>
    </location>
</feature>
<reference evidence="11" key="1">
    <citation type="submission" date="2021-03" db="EMBL/GenBank/DDBJ databases">
        <authorList>
            <person name="Li Z."/>
            <person name="Yang C."/>
        </authorList>
    </citation>
    <scope>NUCLEOTIDE SEQUENCE</scope>
    <source>
        <strain evidence="11">Dzin_1.0</strain>
        <tissue evidence="11">Leaf</tissue>
    </source>
</reference>
<feature type="compositionally biased region" description="Polar residues" evidence="8">
    <location>
        <begin position="2248"/>
        <end position="2259"/>
    </location>
</feature>
<feature type="transmembrane region" description="Helical" evidence="9">
    <location>
        <begin position="464"/>
        <end position="481"/>
    </location>
</feature>
<feature type="region of interest" description="Disordered" evidence="8">
    <location>
        <begin position="2060"/>
        <end position="2112"/>
    </location>
</feature>
<feature type="region of interest" description="Disordered" evidence="8">
    <location>
        <begin position="1139"/>
        <end position="1169"/>
    </location>
</feature>
<dbReference type="PROSITE" id="PS50812">
    <property type="entry name" value="PWWP"/>
    <property type="match status" value="1"/>
</dbReference>
<sequence>MKFFDNLPPMEHLRSEKMSFVQLIIPVESAHRALSYLGELGLVQFKDLNGDKSPFQRTFVNQVKRCAEMTRKLRFFSDQISKAGVISSSLPVMQPDIDLEELEVRLGEHESELLEMNTNSEKLRHSYNELFEFKLVLLKAGGFLVSSQNHAVPSERELDEHIYSGQQDGEHMSLIEQAEPSNKSGLRFISGIICKSKSLRFERMLFRATRGNMFFNQAPAGENVMDPVSGEMVEKMVFVVFFSGEQARTKILKICEAFGANCYPVPDDVNKQRQITREVLSRLSELEATLDAGIRHRNNALASIGSQLWKWTIIVKKEKAVYDTLNMLNFDVTKKCLVGEGWCPMFAKPQIKDALQRATFDSNSQVGVIFHVMDAVESPPTYFRTNRFTHAFQEIVDAYGVARYQEANPAVYSVITFPFLFAVMFGDWGHGICLLLGSLVLIIRENKLGSKKLGSFMEMAFGGRYVILLMALFSIYCGLIYNEFFSVPFHIFGASAYKCRDASCRDAHTAGLIKYRDPYRFGVDPSWRGSRSELPFLNSLKMKMSILLGVTQMNLGIILSYFDAKFHGSLLDIRYQFVPQMIFLNSLFGYLALLIVIKWCTGSQADLYHVMIYMFLTPTEDLGENQLFWGQKQLQILLLLLAIVAVPWMLFPKPFILRRLHTERFQGRTYGLLGTSEMDVDVEPDSARQHHEDFNFSEVFVHQMIHSIEFVLGAVSNTASYLRLWALSLAHSELSTVFYEKILLLAWGYNNIVIRLAGLAVFAFATAFVLLMMETLSAFLHALRLHWVEFMGKFYHEQQLAKRTTLSDIQSIGLPRNSSSALIPISVSVSSRSISIECRVWSMDEAGGLDLNSRADHPEPSMPDPAEALAATPSAVAEADRLDAGDGAGAELQAAEIGGQHLVLVGGDGGDLKMEMVERKSLECGGVVAGVRAGSGEVDDDDQGILSRVEPEKDDGSCGDVEMAVDVRVGGVGGSAGEGVTGLEISDQVEQIEGEKEQGLVEGEQYESVNTNGVPCSDDGVQEVELRNDETSEVKGAVAVAAFKSEGVACVADVEEISNREEVKEEVFCLETLAANDVTGGSEFTSLSGQTVIADEKRDRDIEVEALSAVENAEVVTPNGGQDSGAPVEVAMLDNERTEVTNTREKTSYSEKSQADVSEAGLSGPDVATGDVCGDRELEMSHRSHGDEKMMPGTRNAQSSAESAGGVDSAVLERLEVVTDREICNQAEFVDVDASSVEKGARLIGDVLECKTEMELGSRSNDQGLESTVEQEVRIDEFSELSSVAPSVFKTDSLEVPAVLGDVDESHQEKQDTLGSGANILNTLVVVEVPTTEDMAGGLSLGISQSAQAEGMDRGTEAIISIADNDQVGEHESVVLDLIDKNPDVQEVVNASASEEEQMKELVPLDNNRSITLTKESDMANLVFKVHKGDGRDHEAIVNIVPLIDKNLEVHEADAVLENEGVAKEESVPSVDPLSVPIMKDSCLANLVVKPHNTDSCPMSESVTDMPELISAHSGINDPVNPGDFVSTDVSENSTMDVDAQTLDANPVSVDVAQRVMPSVHSVCIVSSVESENKITQLVDGNPDDGGDISNANPFLLGNDMMEIDQPKPSVLSAVQSFTSQQMQCIDSPHTEKQEEKTTITLSDGDSLSNNPPEAVSSASMLSESMGLDAASDSRMLDAESMAHTANASLGECCRYVDIVQDSEASAGLPFKGESELRDGSAIYVMDTCTDGEAVVLESACIDGDANFIMTEDVQDVMNTDLCNDDTDKLQVKEDKLLERVDAVTVEDTEISEMENSQHARYYVASQELASVSASDLVWGKVKSHPWWPGQIFGSSDASELAMKYQKKDNFLVAYFGDKTFAWCEESQLKPFLEYFSQMVNQSTSDAFINAVDDVLQEVFRRVQLGMTCQCTPEETYADFKYQKIDNAGIRKGTSGQAFDRSQIVSIFQPDRLLLYIRTLAQFSKGETDRLDLVLAQAQLNAFYRSKSYSERPVLFLCGGLAENDDELLPSIGEISGQEQHYGKNKLRGRKNTTDKQNVVEDGSEQNVYELMEEETIFQAVDGDSKKSGPEASHKSYSRLSGRKHKTDDFDPTDLEKNKKERLDSLGDSKPKPSLIGSFKIGECIRRAASQLTGSTPILKNTGEALQKSVSKADHASFDVSGFDDSPHTPIETWRTKVSISDDNSSSSEMLSQLCLAARDPLKGYNFTPVIVNFFSDFRNSTVSDSFIESEPVEKIVSKRGRKKKTDSQPSSVPASSEISAPDYMSDSYWSDMLFHSSPESNLSPNGMKRRGSNLRSQRKKRKSLLEPTSSLQPEPMLGNAKQQIGNVGPNLKQELAAERPIIGLGRKYADDCTPTELILFFNKSDSLPSRTDLIRIFGHYGPLKESETEVMRKTNRVKVVFKRRADAEIAFSSAGKYSIFGPSLISYRLRYLSSTPKAPPETTPQDKKDAPLDITQEDALPDITQQNTEDAPAETNLQNAKDAPPDVILQDAKDANPCTTPDAPPNEIPQEAEDTPAEGTHQDTNNATLDAIPDAPQDIMPQDAEDSPAETSLQDAREGNPDNKVDAPSESTPHDAEDAIAAAALHKVEDTLAETTSQQDVEDGFPGISHTTSVAPPGIILQGIEDTPAESTPQYVEDALPGAVSGATPDVTLEEVEDSPSETIQQDAEDVRPCTATLDAPPDIILQDVEDTPSETAPQDAEDVRPGTSTLDTPPDLILQDVEDTPSETALQDAEYVRPGTATLDAPPNIILQDVDDTPSETAPQDAEDALPGGTLDVTLEEVEVTPAETTQQDAEDALPDTTMDAAPDIILQDMEDTPAEIASQDAKDALLNTTSDAHPDILLQDVEDTPVAAETVPQDLEDTLPYTSADVHPDILLQDAEDTPVAAETAPQDPEDALPYTSADAHPDKILEGMEGTPAETTPQDAEDELPDVTSDATPGIILQDMKDTSAETKYAEGSLPDTTSDTPPDIVLEDVEDTPPETSPLDAVDALPDSTSDSTSHKVPQEADDTPATTTTQDAEDAVPDNTLQDPRKALQKYTPEDSQGTVSEIKLQDAKDAAVKDSAEAEAKIVADHKLKV</sequence>
<dbReference type="InterPro" id="IPR000313">
    <property type="entry name" value="PWWP_dom"/>
</dbReference>
<feature type="compositionally biased region" description="Basic and acidic residues" evidence="8">
    <location>
        <begin position="2086"/>
        <end position="2111"/>
    </location>
</feature>
<dbReference type="CDD" id="cd05162">
    <property type="entry name" value="PWWP"/>
    <property type="match status" value="1"/>
</dbReference>
<gene>
    <name evidence="11" type="ORF">J5N97_006045</name>
</gene>
<feature type="transmembrane region" description="Helical" evidence="9">
    <location>
        <begin position="544"/>
        <end position="562"/>
    </location>
</feature>
<dbReference type="Pfam" id="PF01496">
    <property type="entry name" value="V_ATPase_I"/>
    <property type="match status" value="1"/>
</dbReference>
<feature type="region of interest" description="Disordered" evidence="8">
    <location>
        <begin position="2238"/>
        <end position="2260"/>
    </location>
</feature>
<feature type="region of interest" description="Disordered" evidence="8">
    <location>
        <begin position="2492"/>
        <end position="2576"/>
    </location>
</feature>
<feature type="compositionally biased region" description="Basic and acidic residues" evidence="8">
    <location>
        <begin position="1139"/>
        <end position="1149"/>
    </location>
</feature>
<evidence type="ECO:0000313" key="11">
    <source>
        <dbReference type="EMBL" id="KAJ0987689.1"/>
    </source>
</evidence>
<comment type="similarity">
    <text evidence="2">Belongs to the V-ATPase 116 kDa subunit family.</text>
</comment>
<dbReference type="InterPro" id="IPR002490">
    <property type="entry name" value="V-ATPase_116kDa_su"/>
</dbReference>
<dbReference type="SMART" id="SM00293">
    <property type="entry name" value="PWWP"/>
    <property type="match status" value="1"/>
</dbReference>
<dbReference type="EMBL" id="JAGGNH010000001">
    <property type="protein sequence ID" value="KAJ0987689.1"/>
    <property type="molecule type" value="Genomic_DNA"/>
</dbReference>
<keyword evidence="4 9" id="KW-0812">Transmembrane</keyword>
<dbReference type="Pfam" id="PF00855">
    <property type="entry name" value="PWWP"/>
    <property type="match status" value="1"/>
</dbReference>
<feature type="region of interest" description="Disordered" evidence="8">
    <location>
        <begin position="1182"/>
        <end position="1207"/>
    </location>
</feature>
<dbReference type="PANTHER" id="PTHR11629:SF72">
    <property type="entry name" value="V-TYPE PROTON ATPASE SUBUNIT A1"/>
    <property type="match status" value="1"/>
</dbReference>
<feature type="transmembrane region" description="Helical" evidence="9">
    <location>
        <begin position="582"/>
        <end position="599"/>
    </location>
</feature>
<evidence type="ECO:0000259" key="10">
    <source>
        <dbReference type="PROSITE" id="PS50812"/>
    </source>
</evidence>
<protein>
    <recommendedName>
        <fullName evidence="10">PWWP domain-containing protein</fullName>
    </recommendedName>
</protein>
<feature type="compositionally biased region" description="Polar residues" evidence="8">
    <location>
        <begin position="1639"/>
        <end position="1662"/>
    </location>
</feature>